<name>D4KBB0_9FIRM</name>
<dbReference type="EMBL" id="FP929046">
    <property type="protein sequence ID" value="CBL02123.1"/>
    <property type="molecule type" value="Genomic_DNA"/>
</dbReference>
<sequence>MKRLYIVRLIRKDNAPAEEYCCSLLEDAITFLNAFQYDTSGVYDRIEIVDYDTLRLPYAVLEF</sequence>
<dbReference type="HOGENOM" id="CLU_2879226_0_0_9"/>
<accession>D4KBB0</accession>
<gene>
    <name evidence="1" type="ORF">FPR_18940</name>
</gene>
<dbReference type="Proteomes" id="UP000007059">
    <property type="component" value="Chromosome"/>
</dbReference>
<organism evidence="1 2">
    <name type="scientific">Faecalibacterium prausnitzii SL3/3</name>
    <dbReference type="NCBI Taxonomy" id="657322"/>
    <lineage>
        <taxon>Bacteria</taxon>
        <taxon>Bacillati</taxon>
        <taxon>Bacillota</taxon>
        <taxon>Clostridia</taxon>
        <taxon>Eubacteriales</taxon>
        <taxon>Oscillospiraceae</taxon>
        <taxon>Faecalibacterium</taxon>
    </lineage>
</organism>
<protein>
    <submittedName>
        <fullName evidence="1">Uncharacterized protein</fullName>
    </submittedName>
</protein>
<dbReference type="AlphaFoldDB" id="D4KBB0"/>
<evidence type="ECO:0000313" key="2">
    <source>
        <dbReference type="Proteomes" id="UP000007059"/>
    </source>
</evidence>
<dbReference type="RefSeq" id="WP_015537692.1">
    <property type="nucleotide sequence ID" value="NC_021020.1"/>
</dbReference>
<reference evidence="1 2" key="1">
    <citation type="submission" date="2010-03" db="EMBL/GenBank/DDBJ databases">
        <title>The genome sequence of Faecalibacterium prausnitzii SL3/3.</title>
        <authorList>
            <consortium name="metaHIT consortium -- http://www.metahit.eu/"/>
            <person name="Pajon A."/>
            <person name="Turner K."/>
            <person name="Parkhill J."/>
            <person name="Duncan S."/>
            <person name="Flint H."/>
        </authorList>
    </citation>
    <scope>NUCLEOTIDE SEQUENCE [LARGE SCALE GENOMIC DNA]</scope>
    <source>
        <strain evidence="1 2">SL3/3</strain>
    </source>
</reference>
<reference evidence="1 2" key="2">
    <citation type="submission" date="2010-03" db="EMBL/GenBank/DDBJ databases">
        <authorList>
            <person name="Pajon A."/>
        </authorList>
    </citation>
    <scope>NUCLEOTIDE SEQUENCE [LARGE SCALE GENOMIC DNA]</scope>
    <source>
        <strain evidence="1 2">SL3/3</strain>
    </source>
</reference>
<evidence type="ECO:0000313" key="1">
    <source>
        <dbReference type="EMBL" id="CBL02123.1"/>
    </source>
</evidence>
<dbReference type="KEGG" id="fpa:FPR_18940"/>
<proteinExistence type="predicted"/>